<dbReference type="EMBL" id="BJUS01000043">
    <property type="protein sequence ID" value="GEK74379.1"/>
    <property type="molecule type" value="Genomic_DNA"/>
</dbReference>
<keyword evidence="3" id="KW-1185">Reference proteome</keyword>
<keyword evidence="1" id="KW-1133">Transmembrane helix</keyword>
<evidence type="ECO:0000256" key="1">
    <source>
        <dbReference type="SAM" id="Phobius"/>
    </source>
</evidence>
<gene>
    <name evidence="2" type="ORF">HHA04nite_29230</name>
</gene>
<evidence type="ECO:0000313" key="3">
    <source>
        <dbReference type="Proteomes" id="UP000321121"/>
    </source>
</evidence>
<feature type="transmembrane region" description="Helical" evidence="1">
    <location>
        <begin position="44"/>
        <end position="64"/>
    </location>
</feature>
<sequence>MSRTLIVIGLLLFAAGLLWPWLGRLPLGQLPGDILIRRGHTTFYVPLTSMLLISAILTLLLWLFRR</sequence>
<comment type="caution">
    <text evidence="2">The sequence shown here is derived from an EMBL/GenBank/DDBJ whole genome shotgun (WGS) entry which is preliminary data.</text>
</comment>
<keyword evidence="1" id="KW-0472">Membrane</keyword>
<protein>
    <recommendedName>
        <fullName evidence="4">DUF2905 domain-containing protein</fullName>
    </recommendedName>
</protein>
<dbReference type="PANTHER" id="PTHR36443:SF1">
    <property type="entry name" value="BSR5223 PROTEIN"/>
    <property type="match status" value="1"/>
</dbReference>
<dbReference type="Proteomes" id="UP000321121">
    <property type="component" value="Unassembled WGS sequence"/>
</dbReference>
<organism evidence="2 3">
    <name type="scientific">Halomonas halophila</name>
    <dbReference type="NCBI Taxonomy" id="29573"/>
    <lineage>
        <taxon>Bacteria</taxon>
        <taxon>Pseudomonadati</taxon>
        <taxon>Pseudomonadota</taxon>
        <taxon>Gammaproteobacteria</taxon>
        <taxon>Oceanospirillales</taxon>
        <taxon>Halomonadaceae</taxon>
        <taxon>Halomonas</taxon>
    </lineage>
</organism>
<dbReference type="InterPro" id="IPR021320">
    <property type="entry name" value="DUF2905"/>
</dbReference>
<dbReference type="RefSeq" id="WP_107181590.1">
    <property type="nucleotide sequence ID" value="NZ_BJUS01000043.1"/>
</dbReference>
<keyword evidence="1" id="KW-0812">Transmembrane</keyword>
<accession>A0ABQ0U782</accession>
<name>A0ABQ0U782_9GAMM</name>
<evidence type="ECO:0008006" key="4">
    <source>
        <dbReference type="Google" id="ProtNLM"/>
    </source>
</evidence>
<reference evidence="2 3" key="1">
    <citation type="submission" date="2019-07" db="EMBL/GenBank/DDBJ databases">
        <title>Whole genome shotgun sequence of Halomonas halophila NBRC 102604.</title>
        <authorList>
            <person name="Hosoyama A."/>
            <person name="Uohara A."/>
            <person name="Ohji S."/>
            <person name="Ichikawa N."/>
        </authorList>
    </citation>
    <scope>NUCLEOTIDE SEQUENCE [LARGE SCALE GENOMIC DNA]</scope>
    <source>
        <strain evidence="2 3">NBRC 102604</strain>
    </source>
</reference>
<dbReference type="PANTHER" id="PTHR36443">
    <property type="entry name" value="BSR5223 PROTEIN"/>
    <property type="match status" value="1"/>
</dbReference>
<proteinExistence type="predicted"/>
<dbReference type="Pfam" id="PF11146">
    <property type="entry name" value="DUF2905"/>
    <property type="match status" value="1"/>
</dbReference>
<evidence type="ECO:0000313" key="2">
    <source>
        <dbReference type="EMBL" id="GEK74379.1"/>
    </source>
</evidence>